<dbReference type="Gene3D" id="3.30.1540.10">
    <property type="entry name" value="formyl-coa transferase, domain 3"/>
    <property type="match status" value="1"/>
</dbReference>
<organism evidence="1 2">
    <name type="scientific">Peptoniphilus koenoeneniae</name>
    <dbReference type="NCBI Taxonomy" id="507751"/>
    <lineage>
        <taxon>Bacteria</taxon>
        <taxon>Bacillati</taxon>
        <taxon>Bacillota</taxon>
        <taxon>Tissierellia</taxon>
        <taxon>Tissierellales</taxon>
        <taxon>Peptoniphilaceae</taxon>
        <taxon>Peptoniphilus</taxon>
    </lineage>
</organism>
<protein>
    <submittedName>
        <fullName evidence="1">Crotonobetainyl-CoA:carnitine CoA-transferase CaiB-like acyl-CoA transferase</fullName>
    </submittedName>
</protein>
<evidence type="ECO:0000313" key="1">
    <source>
        <dbReference type="EMBL" id="MDQ0275355.1"/>
    </source>
</evidence>
<reference evidence="1 2" key="1">
    <citation type="submission" date="2023-07" db="EMBL/GenBank/DDBJ databases">
        <title>Genomic Encyclopedia of Type Strains, Phase IV (KMG-IV): sequencing the most valuable type-strain genomes for metagenomic binning, comparative biology and taxonomic classification.</title>
        <authorList>
            <person name="Goeker M."/>
        </authorList>
    </citation>
    <scope>NUCLEOTIDE SEQUENCE [LARGE SCALE GENOMIC DNA]</scope>
    <source>
        <strain evidence="1 2">DSM 22616</strain>
    </source>
</reference>
<comment type="caution">
    <text evidence="1">The sequence shown here is derived from an EMBL/GenBank/DDBJ whole genome shotgun (WGS) entry which is preliminary data.</text>
</comment>
<dbReference type="InterPro" id="IPR003673">
    <property type="entry name" value="CoA-Trfase_fam_III"/>
</dbReference>
<dbReference type="PANTHER" id="PTHR48228:SF5">
    <property type="entry name" value="ALPHA-METHYLACYL-COA RACEMASE"/>
    <property type="match status" value="1"/>
</dbReference>
<dbReference type="InterPro" id="IPR044855">
    <property type="entry name" value="CoA-Trfase_III_dom3_sf"/>
</dbReference>
<keyword evidence="2" id="KW-1185">Reference proteome</keyword>
<sequence length="383" mass="43016">MNALSNLKILDFTTLLPGPYASMILADMGADVIKISSPSKYDLVLEEGPKIDERSANLLWLNRNKKTLALNLKTEEAIKIVEELIGEYDIILEQFRPGVMDKLGLGYKDLKKINPKIIYCSITGYGQTGPYRDRAGHDINFLGKSGIMSFSGSKEEGPKLYGTQIADLAGGAMNACLGILASVNYRNQTGKGQFIDISMMDGLLPMNSLVGSDFLLSGESPKREGELLNGGSNYDFYKTKDGRFLSVGALEPKFYSRFCQILNIKSDSPKDLNAKEEIRKKIREKTLEEWTLIFKDEDVCTEPVLNLEEILEDPHIKERNLIIEMKMGDKKIKQFASPIKFSESKQEYKFPGKKIGSDNIEILKKLSYSDEEIENLKEKGTFK</sequence>
<gene>
    <name evidence="1" type="ORF">J2S72_001382</name>
</gene>
<dbReference type="InterPro" id="IPR050509">
    <property type="entry name" value="CoA-transferase_III"/>
</dbReference>
<accession>A0ABU0AWG1</accession>
<dbReference type="SUPFAM" id="SSF89796">
    <property type="entry name" value="CoA-transferase family III (CaiB/BaiF)"/>
    <property type="match status" value="1"/>
</dbReference>
<name>A0ABU0AWG1_9FIRM</name>
<dbReference type="InterPro" id="IPR023606">
    <property type="entry name" value="CoA-Trfase_III_dom_1_sf"/>
</dbReference>
<dbReference type="Gene3D" id="3.40.50.10540">
    <property type="entry name" value="Crotonobetainyl-coa:carnitine coa-transferase, domain 1"/>
    <property type="match status" value="2"/>
</dbReference>
<proteinExistence type="predicted"/>
<dbReference type="EMBL" id="JAUSTN010000007">
    <property type="protein sequence ID" value="MDQ0275355.1"/>
    <property type="molecule type" value="Genomic_DNA"/>
</dbReference>
<dbReference type="Proteomes" id="UP001236559">
    <property type="component" value="Unassembled WGS sequence"/>
</dbReference>
<dbReference type="Pfam" id="PF02515">
    <property type="entry name" value="CoA_transf_3"/>
    <property type="match status" value="1"/>
</dbReference>
<dbReference type="RefSeq" id="WP_023054966.1">
    <property type="nucleotide sequence ID" value="NZ_JAUSTN010000007.1"/>
</dbReference>
<dbReference type="PANTHER" id="PTHR48228">
    <property type="entry name" value="SUCCINYL-COA--D-CITRAMALATE COA-TRANSFERASE"/>
    <property type="match status" value="1"/>
</dbReference>
<evidence type="ECO:0000313" key="2">
    <source>
        <dbReference type="Proteomes" id="UP001236559"/>
    </source>
</evidence>